<name>A0ABD6EHU0_9BILA</name>
<comment type="caution">
    <text evidence="1">The sequence shown here is derived from an EMBL/GenBank/DDBJ whole genome shotgun (WGS) entry which is preliminary data.</text>
</comment>
<evidence type="ECO:0000313" key="2">
    <source>
        <dbReference type="Proteomes" id="UP001608902"/>
    </source>
</evidence>
<dbReference type="Proteomes" id="UP001608902">
    <property type="component" value="Unassembled WGS sequence"/>
</dbReference>
<keyword evidence="2" id="KW-1185">Reference proteome</keyword>
<reference evidence="1 2" key="1">
    <citation type="submission" date="2024-08" db="EMBL/GenBank/DDBJ databases">
        <title>Gnathostoma spinigerum genome.</title>
        <authorList>
            <person name="Gonzalez-Bertolin B."/>
            <person name="Monzon S."/>
            <person name="Zaballos A."/>
            <person name="Jimenez P."/>
            <person name="Dekumyoy P."/>
            <person name="Varona S."/>
            <person name="Cuesta I."/>
            <person name="Sumanam S."/>
            <person name="Adisakwattana P."/>
            <person name="Gasser R.B."/>
            <person name="Hernandez-Gonzalez A."/>
            <person name="Young N.D."/>
            <person name="Perteguer M.J."/>
        </authorList>
    </citation>
    <scope>NUCLEOTIDE SEQUENCE [LARGE SCALE GENOMIC DNA]</scope>
    <source>
        <strain evidence="1">AL3</strain>
        <tissue evidence="1">Liver</tissue>
    </source>
</reference>
<organism evidence="1 2">
    <name type="scientific">Gnathostoma spinigerum</name>
    <dbReference type="NCBI Taxonomy" id="75299"/>
    <lineage>
        <taxon>Eukaryota</taxon>
        <taxon>Metazoa</taxon>
        <taxon>Ecdysozoa</taxon>
        <taxon>Nematoda</taxon>
        <taxon>Chromadorea</taxon>
        <taxon>Rhabditida</taxon>
        <taxon>Spirurina</taxon>
        <taxon>Gnathostomatomorpha</taxon>
        <taxon>Gnathostomatoidea</taxon>
        <taxon>Gnathostomatidae</taxon>
        <taxon>Gnathostoma</taxon>
    </lineage>
</organism>
<accession>A0ABD6EHU0</accession>
<dbReference type="AlphaFoldDB" id="A0ABD6EHU0"/>
<gene>
    <name evidence="1" type="ORF">AB6A40_002956</name>
</gene>
<proteinExistence type="predicted"/>
<protein>
    <submittedName>
        <fullName evidence="1">Uncharacterized protein</fullName>
    </submittedName>
</protein>
<dbReference type="EMBL" id="JBGFUD010001411">
    <property type="protein sequence ID" value="MFH4976247.1"/>
    <property type="molecule type" value="Genomic_DNA"/>
</dbReference>
<sequence length="102" mass="11280">MYIFCVYSTKSPSSDVVNRWCQLNSKAHFLHFSGAIQLNGKGQNEMSDGWGHRAMTDVLICQREIVIVTTLAGGDDSSEFSGEFNVQLELCGSSAKMYAAYE</sequence>
<evidence type="ECO:0000313" key="1">
    <source>
        <dbReference type="EMBL" id="MFH4976247.1"/>
    </source>
</evidence>